<evidence type="ECO:0000256" key="8">
    <source>
        <dbReference type="ARBA" id="ARBA00047725"/>
    </source>
</evidence>
<evidence type="ECO:0000256" key="1">
    <source>
        <dbReference type="ARBA" id="ARBA00004767"/>
    </source>
</evidence>
<evidence type="ECO:0000256" key="7">
    <source>
        <dbReference type="ARBA" id="ARBA00031282"/>
    </source>
</evidence>
<evidence type="ECO:0000256" key="10">
    <source>
        <dbReference type="RuleBase" id="RU003682"/>
    </source>
</evidence>
<evidence type="ECO:0000256" key="2">
    <source>
        <dbReference type="ARBA" id="ARBA00012293"/>
    </source>
</evidence>
<dbReference type="GO" id="GO:0046872">
    <property type="term" value="F:metal ion binding"/>
    <property type="evidence" value="ECO:0007669"/>
    <property type="project" value="UniProtKB-KW"/>
</dbReference>
<keyword evidence="10" id="KW-0560">Oxidoreductase</keyword>
<dbReference type="GO" id="GO:0102276">
    <property type="term" value="F:2-oxoglutarate oxygenase/decarboxylase (ethylene-forming) activity"/>
    <property type="evidence" value="ECO:0007669"/>
    <property type="project" value="UniProtKB-EC"/>
</dbReference>
<sequence>MRGSFHTYEVVMTSSIIPVIDITPLRQGTAQQKQHTVKAVRTACETIGFLLISGHGIAPEIIDGAFRAAFNFFDLPLADKQQAAARMRGQQRGYAPFASKGLAATLGQEAPPDLRESFFLGPLEDHRVSYAHLPEATVAYRDNIWPVQPRDFQSHLSAYYRAMEDLAQTLMSAFATALGLSEGYFNDNIDKHFSILAAHHYPVPTVAPLPGQLRTGAHTDFGSLTIIVCTDAPGGLQVQMADGEWHDVQPGPGELIVNLGDMMARWTNNRWQSTLHRVINPPIEQAAASRRLSLGYFMHPNYDAPIACLPGCSSPENPPAYAPTTAGRHIRDKIEASYLNRS</sequence>
<evidence type="ECO:0000313" key="12">
    <source>
        <dbReference type="EMBL" id="ETX06572.1"/>
    </source>
</evidence>
<comment type="caution">
    <text evidence="12">The sequence shown here is derived from an EMBL/GenBank/DDBJ whole genome shotgun (WGS) entry which is preliminary data.</text>
</comment>
<evidence type="ECO:0000313" key="13">
    <source>
        <dbReference type="Proteomes" id="UP000019140"/>
    </source>
</evidence>
<dbReference type="PROSITE" id="PS51471">
    <property type="entry name" value="FE2OG_OXY"/>
    <property type="match status" value="1"/>
</dbReference>
<dbReference type="Pfam" id="PF03171">
    <property type="entry name" value="2OG-FeII_Oxy"/>
    <property type="match status" value="1"/>
</dbReference>
<dbReference type="Gene3D" id="2.60.120.330">
    <property type="entry name" value="B-lactam Antibiotic, Isopenicillin N Synthase, Chain"/>
    <property type="match status" value="1"/>
</dbReference>
<evidence type="ECO:0000256" key="9">
    <source>
        <dbReference type="ARBA" id="ARBA00049359"/>
    </source>
</evidence>
<proteinExistence type="inferred from homology"/>
<dbReference type="SUPFAM" id="SSF51197">
    <property type="entry name" value="Clavaminate synthase-like"/>
    <property type="match status" value="1"/>
</dbReference>
<dbReference type="EMBL" id="AZHX01000664">
    <property type="protein sequence ID" value="ETX06572.1"/>
    <property type="molecule type" value="Genomic_DNA"/>
</dbReference>
<evidence type="ECO:0000256" key="4">
    <source>
        <dbReference type="ARBA" id="ARBA00019045"/>
    </source>
</evidence>
<name>W4MAA7_9BACT</name>
<comment type="catalytic activity">
    <reaction evidence="9">
        <text>L-arginine + 2-oxoglutarate + O2 = guanidine + L-glutamate 5-semialdehyde + succinate + CO2</text>
        <dbReference type="Rhea" id="RHEA:31535"/>
        <dbReference type="ChEBI" id="CHEBI:15379"/>
        <dbReference type="ChEBI" id="CHEBI:16526"/>
        <dbReference type="ChEBI" id="CHEBI:16810"/>
        <dbReference type="ChEBI" id="CHEBI:30031"/>
        <dbReference type="ChEBI" id="CHEBI:30087"/>
        <dbReference type="ChEBI" id="CHEBI:32682"/>
        <dbReference type="ChEBI" id="CHEBI:58066"/>
        <dbReference type="EC" id="1.14.20.7"/>
    </reaction>
</comment>
<dbReference type="HOGENOM" id="CLU_010119_6_3_7"/>
<keyword evidence="13" id="KW-1185">Reference proteome</keyword>
<keyword evidence="10" id="KW-0479">Metal-binding</keyword>
<dbReference type="EC" id="1.14.20.7" evidence="2"/>
<comment type="pathway">
    <text evidence="1">Alkene biosynthesis; ethylene biosynthesis via 2-oxoglutarate.</text>
</comment>
<evidence type="ECO:0000259" key="11">
    <source>
        <dbReference type="PROSITE" id="PS51471"/>
    </source>
</evidence>
<dbReference type="EC" id="1.13.12.19" evidence="3"/>
<keyword evidence="10" id="KW-0408">Iron</keyword>
<dbReference type="InterPro" id="IPR027443">
    <property type="entry name" value="IPNS-like_sf"/>
</dbReference>
<dbReference type="InterPro" id="IPR044861">
    <property type="entry name" value="IPNS-like_FE2OG_OXY"/>
</dbReference>
<evidence type="ECO:0000256" key="3">
    <source>
        <dbReference type="ARBA" id="ARBA00012531"/>
    </source>
</evidence>
<evidence type="ECO:0000256" key="5">
    <source>
        <dbReference type="ARBA" id="ARBA00022666"/>
    </source>
</evidence>
<dbReference type="GO" id="GO:0009693">
    <property type="term" value="P:ethylene biosynthetic process"/>
    <property type="evidence" value="ECO:0007669"/>
    <property type="project" value="UniProtKB-KW"/>
</dbReference>
<dbReference type="InterPro" id="IPR026992">
    <property type="entry name" value="DIOX_N"/>
</dbReference>
<dbReference type="PANTHER" id="PTHR47990">
    <property type="entry name" value="2-OXOGLUTARATE (2OG) AND FE(II)-DEPENDENT OXYGENASE SUPERFAMILY PROTEIN-RELATED"/>
    <property type="match status" value="1"/>
</dbReference>
<dbReference type="InterPro" id="IPR005123">
    <property type="entry name" value="Oxoglu/Fe-dep_dioxygenase_dom"/>
</dbReference>
<accession>W4MAA7</accession>
<dbReference type="AlphaFoldDB" id="W4MAA7"/>
<evidence type="ECO:0000256" key="6">
    <source>
        <dbReference type="ARBA" id="ARBA00031011"/>
    </source>
</evidence>
<comment type="similarity">
    <text evidence="10">Belongs to the iron/ascorbate-dependent oxidoreductase family.</text>
</comment>
<gene>
    <name evidence="12" type="ORF">ETSY2_16340</name>
</gene>
<dbReference type="Proteomes" id="UP000019140">
    <property type="component" value="Unassembled WGS sequence"/>
</dbReference>
<feature type="domain" description="Fe2OG dioxygenase" evidence="11">
    <location>
        <begin position="191"/>
        <end position="300"/>
    </location>
</feature>
<protein>
    <recommendedName>
        <fullName evidence="4">2-oxoglutarate-dependent ethylene/succinate-forming enzyme</fullName>
        <ecNumber evidence="3">1.13.12.19</ecNumber>
        <ecNumber evidence="2">1.14.20.7</ecNumber>
    </recommendedName>
    <alternativeName>
        <fullName evidence="6">2-oxoglutarate dioxygenase (ethylene-forming)</fullName>
    </alternativeName>
    <alternativeName>
        <fullName evidence="7">2-oxoglutarate/L-arginine monooxygenase/decarboxylase (succinate-forming)</fullName>
    </alternativeName>
</protein>
<comment type="catalytic activity">
    <reaction evidence="8">
        <text>2-oxoglutarate + O2 + 2 H(+) = ethene + 3 CO2 + H2O</text>
        <dbReference type="Rhea" id="RHEA:31523"/>
        <dbReference type="ChEBI" id="CHEBI:15377"/>
        <dbReference type="ChEBI" id="CHEBI:15378"/>
        <dbReference type="ChEBI" id="CHEBI:15379"/>
        <dbReference type="ChEBI" id="CHEBI:16526"/>
        <dbReference type="ChEBI" id="CHEBI:16810"/>
        <dbReference type="ChEBI" id="CHEBI:18153"/>
        <dbReference type="EC" id="1.13.12.19"/>
    </reaction>
</comment>
<organism evidence="12 13">
    <name type="scientific">Candidatus Entotheonella gemina</name>
    <dbReference type="NCBI Taxonomy" id="1429439"/>
    <lineage>
        <taxon>Bacteria</taxon>
        <taxon>Pseudomonadati</taxon>
        <taxon>Nitrospinota/Tectimicrobiota group</taxon>
        <taxon>Candidatus Tectimicrobiota</taxon>
        <taxon>Candidatus Entotheonellia</taxon>
        <taxon>Candidatus Entotheonellales</taxon>
        <taxon>Candidatus Entotheonellaceae</taxon>
        <taxon>Candidatus Entotheonella</taxon>
    </lineage>
</organism>
<keyword evidence="5" id="KW-0266">Ethylene biosynthesis</keyword>
<dbReference type="PRINTS" id="PR00682">
    <property type="entry name" value="IPNSYNTHASE"/>
</dbReference>
<dbReference type="InterPro" id="IPR050231">
    <property type="entry name" value="Iron_ascorbate_oxido_reductase"/>
</dbReference>
<reference evidence="12 13" key="1">
    <citation type="journal article" date="2014" name="Nature">
        <title>An environmental bacterial taxon with a large and distinct metabolic repertoire.</title>
        <authorList>
            <person name="Wilson M.C."/>
            <person name="Mori T."/>
            <person name="Ruckert C."/>
            <person name="Uria A.R."/>
            <person name="Helf M.J."/>
            <person name="Takada K."/>
            <person name="Gernert C."/>
            <person name="Steffens U.A."/>
            <person name="Heycke N."/>
            <person name="Schmitt S."/>
            <person name="Rinke C."/>
            <person name="Helfrich E.J."/>
            <person name="Brachmann A.O."/>
            <person name="Gurgui C."/>
            <person name="Wakimoto T."/>
            <person name="Kracht M."/>
            <person name="Crusemann M."/>
            <person name="Hentschel U."/>
            <person name="Abe I."/>
            <person name="Matsunaga S."/>
            <person name="Kalinowski J."/>
            <person name="Takeyama H."/>
            <person name="Piel J."/>
        </authorList>
    </citation>
    <scope>NUCLEOTIDE SEQUENCE [LARGE SCALE GENOMIC DNA]</scope>
    <source>
        <strain evidence="13">TSY2</strain>
    </source>
</reference>
<dbReference type="Pfam" id="PF14226">
    <property type="entry name" value="DIOX_N"/>
    <property type="match status" value="1"/>
</dbReference>